<dbReference type="Proteomes" id="UP001142153">
    <property type="component" value="Unassembled WGS sequence"/>
</dbReference>
<evidence type="ECO:0000313" key="3">
    <source>
        <dbReference type="EMBL" id="MCZ8378630.1"/>
    </source>
</evidence>
<sequence length="135" mass="13558">MFKLSTASAILAGVGACGVVAFAPIAGAQDPPCEQRPPDQQQQCQQDRAAGIADQVEGALEQGQDALEQGQDAVRQGPVKPLIDPATGKVNPGPTGLRALINGVDTCLPVGVPAPIGADVRIVPGDTTGSCILGP</sequence>
<evidence type="ECO:0000256" key="1">
    <source>
        <dbReference type="SAM" id="MobiDB-lite"/>
    </source>
</evidence>
<evidence type="ECO:0008006" key="5">
    <source>
        <dbReference type="Google" id="ProtNLM"/>
    </source>
</evidence>
<feature type="region of interest" description="Disordered" evidence="1">
    <location>
        <begin position="29"/>
        <end position="50"/>
    </location>
</feature>
<feature type="compositionally biased region" description="Low complexity" evidence="1">
    <location>
        <begin position="38"/>
        <end position="48"/>
    </location>
</feature>
<feature type="chain" id="PRO_5045606717" description="Secreted protein" evidence="2">
    <location>
        <begin position="29"/>
        <end position="135"/>
    </location>
</feature>
<keyword evidence="4" id="KW-1185">Reference proteome</keyword>
<feature type="region of interest" description="Disordered" evidence="1">
    <location>
        <begin position="62"/>
        <end position="90"/>
    </location>
</feature>
<dbReference type="RefSeq" id="WP_269893400.1">
    <property type="nucleotide sequence ID" value="NZ_JAPZPY010000002.1"/>
</dbReference>
<name>A0ABT4PPY8_9MYCO</name>
<evidence type="ECO:0000256" key="2">
    <source>
        <dbReference type="SAM" id="SignalP"/>
    </source>
</evidence>
<comment type="caution">
    <text evidence="3">The sequence shown here is derived from an EMBL/GenBank/DDBJ whole genome shotgun (WGS) entry which is preliminary data.</text>
</comment>
<organism evidence="3 4">
    <name type="scientific">Mycobacterium hippophais</name>
    <dbReference type="NCBI Taxonomy" id="3016340"/>
    <lineage>
        <taxon>Bacteria</taxon>
        <taxon>Bacillati</taxon>
        <taxon>Actinomycetota</taxon>
        <taxon>Actinomycetes</taxon>
        <taxon>Mycobacteriales</taxon>
        <taxon>Mycobacteriaceae</taxon>
        <taxon>Mycobacterium</taxon>
    </lineage>
</organism>
<dbReference type="PROSITE" id="PS51257">
    <property type="entry name" value="PROKAR_LIPOPROTEIN"/>
    <property type="match status" value="1"/>
</dbReference>
<feature type="signal peptide" evidence="2">
    <location>
        <begin position="1"/>
        <end position="28"/>
    </location>
</feature>
<dbReference type="EMBL" id="JAPZPY010000002">
    <property type="protein sequence ID" value="MCZ8378630.1"/>
    <property type="molecule type" value="Genomic_DNA"/>
</dbReference>
<proteinExistence type="predicted"/>
<reference evidence="3" key="1">
    <citation type="submission" date="2022-12" db="EMBL/GenBank/DDBJ databases">
        <authorList>
            <person name="Deng Y."/>
            <person name="Zhang Y.-Q."/>
        </authorList>
    </citation>
    <scope>NUCLEOTIDE SEQUENCE</scope>
    <source>
        <strain evidence="3">CPCC 205372</strain>
    </source>
</reference>
<accession>A0ABT4PPY8</accession>
<evidence type="ECO:0000313" key="4">
    <source>
        <dbReference type="Proteomes" id="UP001142153"/>
    </source>
</evidence>
<keyword evidence="2" id="KW-0732">Signal</keyword>
<protein>
    <recommendedName>
        <fullName evidence="5">Secreted protein</fullName>
    </recommendedName>
</protein>
<gene>
    <name evidence="3" type="ORF">O6P37_07145</name>
</gene>